<reference evidence="1" key="1">
    <citation type="journal article" date="2013" name="Nat. Commun.">
        <title>Whole-genome sequencing of Oryza brachyantha reveals mechanisms underlying Oryza genome evolution.</title>
        <authorList>
            <person name="Chen J."/>
            <person name="Huang Q."/>
            <person name="Gao D."/>
            <person name="Wang J."/>
            <person name="Lang Y."/>
            <person name="Liu T."/>
            <person name="Li B."/>
            <person name="Bai Z."/>
            <person name="Luis Goicoechea J."/>
            <person name="Liang C."/>
            <person name="Chen C."/>
            <person name="Zhang W."/>
            <person name="Sun S."/>
            <person name="Liao Y."/>
            <person name="Zhang X."/>
            <person name="Yang L."/>
            <person name="Song C."/>
            <person name="Wang M."/>
            <person name="Shi J."/>
            <person name="Liu G."/>
            <person name="Liu J."/>
            <person name="Zhou H."/>
            <person name="Zhou W."/>
            <person name="Yu Q."/>
            <person name="An N."/>
            <person name="Chen Y."/>
            <person name="Cai Q."/>
            <person name="Wang B."/>
            <person name="Liu B."/>
            <person name="Min J."/>
            <person name="Huang Y."/>
            <person name="Wu H."/>
            <person name="Li Z."/>
            <person name="Zhang Y."/>
            <person name="Yin Y."/>
            <person name="Song W."/>
            <person name="Jiang J."/>
            <person name="Jackson S.A."/>
            <person name="Wing R.A."/>
            <person name="Wang J."/>
            <person name="Chen M."/>
        </authorList>
    </citation>
    <scope>NUCLEOTIDE SEQUENCE [LARGE SCALE GENOMIC DNA]</scope>
    <source>
        <strain evidence="1">cv. IRGC 101232</strain>
    </source>
</reference>
<evidence type="ECO:0000313" key="2">
    <source>
        <dbReference type="Proteomes" id="UP000006038"/>
    </source>
</evidence>
<dbReference type="Proteomes" id="UP000006038">
    <property type="component" value="Chromosome 12"/>
</dbReference>
<dbReference type="AlphaFoldDB" id="J3NCF1"/>
<sequence>DEDDMIYAGDLGYMSTPYPSFPSGIDNLYRTEDPNNTIILHPAFVDNDDINIINKDIYNFRYDQTSPRDAQSSTTQFK</sequence>
<keyword evidence="2" id="KW-1185">Reference proteome</keyword>
<protein>
    <submittedName>
        <fullName evidence="1">Uncharacterized protein</fullName>
    </submittedName>
</protein>
<name>J3NCF1_ORYBR</name>
<accession>J3NCF1</accession>
<organism evidence="1">
    <name type="scientific">Oryza brachyantha</name>
    <name type="common">malo sina</name>
    <dbReference type="NCBI Taxonomy" id="4533"/>
    <lineage>
        <taxon>Eukaryota</taxon>
        <taxon>Viridiplantae</taxon>
        <taxon>Streptophyta</taxon>
        <taxon>Embryophyta</taxon>
        <taxon>Tracheophyta</taxon>
        <taxon>Spermatophyta</taxon>
        <taxon>Magnoliopsida</taxon>
        <taxon>Liliopsida</taxon>
        <taxon>Poales</taxon>
        <taxon>Poaceae</taxon>
        <taxon>BOP clade</taxon>
        <taxon>Oryzoideae</taxon>
        <taxon>Oryzeae</taxon>
        <taxon>Oryzinae</taxon>
        <taxon>Oryza</taxon>
    </lineage>
</organism>
<dbReference type="EnsemblPlants" id="OB12G16590.1">
    <property type="protein sequence ID" value="OB12G16590.1"/>
    <property type="gene ID" value="OB12G16590"/>
</dbReference>
<reference evidence="1" key="2">
    <citation type="submission" date="2013-04" db="UniProtKB">
        <authorList>
            <consortium name="EnsemblPlants"/>
        </authorList>
    </citation>
    <scope>IDENTIFICATION</scope>
</reference>
<dbReference type="HOGENOM" id="CLU_185566_0_0_1"/>
<dbReference type="Gramene" id="OB12G16590.1">
    <property type="protein sequence ID" value="OB12G16590.1"/>
    <property type="gene ID" value="OB12G16590"/>
</dbReference>
<evidence type="ECO:0000313" key="1">
    <source>
        <dbReference type="EnsemblPlants" id="OB12G16590.1"/>
    </source>
</evidence>
<proteinExistence type="predicted"/>